<dbReference type="EMBL" id="CAJHJG010006093">
    <property type="protein sequence ID" value="CAD6954825.1"/>
    <property type="molecule type" value="Genomic_DNA"/>
</dbReference>
<dbReference type="Proteomes" id="UP000836402">
    <property type="component" value="Unassembled WGS sequence"/>
</dbReference>
<feature type="compositionally biased region" description="Polar residues" evidence="1">
    <location>
        <begin position="145"/>
        <end position="155"/>
    </location>
</feature>
<organism evidence="2 3">
    <name type="scientific">Tilletia caries</name>
    <name type="common">wheat bunt fungus</name>
    <dbReference type="NCBI Taxonomy" id="13290"/>
    <lineage>
        <taxon>Eukaryota</taxon>
        <taxon>Fungi</taxon>
        <taxon>Dikarya</taxon>
        <taxon>Basidiomycota</taxon>
        <taxon>Ustilaginomycotina</taxon>
        <taxon>Exobasidiomycetes</taxon>
        <taxon>Tilletiales</taxon>
        <taxon>Tilletiaceae</taxon>
        <taxon>Tilletia</taxon>
    </lineage>
</organism>
<reference evidence="2" key="1">
    <citation type="submission" date="2020-10" db="EMBL/GenBank/DDBJ databases">
        <authorList>
            <person name="Sedaghatjoo S."/>
        </authorList>
    </citation>
    <scope>NUCLEOTIDE SEQUENCE</scope>
    <source>
        <strain evidence="2">AZH3</strain>
    </source>
</reference>
<name>A0ABN7J9V3_9BASI</name>
<feature type="compositionally biased region" description="Acidic residues" evidence="1">
    <location>
        <begin position="13"/>
        <end position="22"/>
    </location>
</feature>
<keyword evidence="3" id="KW-1185">Reference proteome</keyword>
<gene>
    <name evidence="2" type="ORF">JKIAZH3_G3935</name>
</gene>
<feature type="region of interest" description="Disordered" evidence="1">
    <location>
        <begin position="119"/>
        <end position="173"/>
    </location>
</feature>
<comment type="caution">
    <text evidence="2">The sequence shown here is derived from an EMBL/GenBank/DDBJ whole genome shotgun (WGS) entry which is preliminary data.</text>
</comment>
<feature type="compositionally biased region" description="Low complexity" evidence="1">
    <location>
        <begin position="156"/>
        <end position="166"/>
    </location>
</feature>
<feature type="region of interest" description="Disordered" evidence="1">
    <location>
        <begin position="1"/>
        <end position="23"/>
    </location>
</feature>
<proteinExistence type="predicted"/>
<sequence length="173" mass="18503">MSSVHSNSPGPGEADDSLEFSSEESIREAIATDLAKSLAVIAEMDGISVAVRDRMVTGAETYWGRQLEQRLEARAQLVAEHEAREAAAKAARDAQAQRELEAQQQLEASTKAALNVSNMALPNLPARRPTTPPCPSTTFRRESALPSTWTHGGLQSPSSERSSAESTTLISGT</sequence>
<accession>A0ABN7J9V3</accession>
<evidence type="ECO:0000313" key="2">
    <source>
        <dbReference type="EMBL" id="CAD6954825.1"/>
    </source>
</evidence>
<protein>
    <submittedName>
        <fullName evidence="2">Uncharacterized protein</fullName>
    </submittedName>
</protein>
<evidence type="ECO:0000313" key="3">
    <source>
        <dbReference type="Proteomes" id="UP000836402"/>
    </source>
</evidence>
<evidence type="ECO:0000256" key="1">
    <source>
        <dbReference type="SAM" id="MobiDB-lite"/>
    </source>
</evidence>